<gene>
    <name evidence="12" type="ORF">EQG63_05970</name>
</gene>
<evidence type="ECO:0000256" key="6">
    <source>
        <dbReference type="ARBA" id="ARBA00023016"/>
    </source>
</evidence>
<evidence type="ECO:0000256" key="1">
    <source>
        <dbReference type="ARBA" id="ARBA00004429"/>
    </source>
</evidence>
<evidence type="ECO:0000256" key="3">
    <source>
        <dbReference type="ARBA" id="ARBA00022519"/>
    </source>
</evidence>
<dbReference type="InterPro" id="IPR010920">
    <property type="entry name" value="LSM_dom_sf"/>
</dbReference>
<keyword evidence="4 10" id="KW-0812">Transmembrane</keyword>
<dbReference type="GO" id="GO:0071470">
    <property type="term" value="P:cellular response to osmotic stress"/>
    <property type="evidence" value="ECO:0007669"/>
    <property type="project" value="InterPro"/>
</dbReference>
<evidence type="ECO:0000256" key="2">
    <source>
        <dbReference type="ARBA" id="ARBA00022475"/>
    </source>
</evidence>
<dbReference type="Gene3D" id="2.30.30.60">
    <property type="match status" value="1"/>
</dbReference>
<keyword evidence="6" id="KW-0346">Stress response</keyword>
<dbReference type="InterPro" id="IPR023408">
    <property type="entry name" value="MscS_beta-dom_sf"/>
</dbReference>
<comment type="caution">
    <text evidence="12">The sequence shown here is derived from an EMBL/GenBank/DDBJ whole genome shotgun (WGS) entry which is preliminary data.</text>
</comment>
<dbReference type="InterPro" id="IPR030192">
    <property type="entry name" value="YbdG"/>
</dbReference>
<evidence type="ECO:0000256" key="5">
    <source>
        <dbReference type="ARBA" id="ARBA00022989"/>
    </source>
</evidence>
<protein>
    <recommendedName>
        <fullName evidence="8">Mechanosensing system component YbdG</fullName>
    </recommendedName>
    <alternativeName>
        <fullName evidence="9">Mechanosensitive channel homolog YbdG</fullName>
    </alternativeName>
</protein>
<evidence type="ECO:0000256" key="9">
    <source>
        <dbReference type="ARBA" id="ARBA00093659"/>
    </source>
</evidence>
<evidence type="ECO:0000256" key="7">
    <source>
        <dbReference type="ARBA" id="ARBA00023136"/>
    </source>
</evidence>
<evidence type="ECO:0000313" key="12">
    <source>
        <dbReference type="EMBL" id="RXR18988.1"/>
    </source>
</evidence>
<dbReference type="FunFam" id="2.30.30.60:FF:000002">
    <property type="entry name" value="Mechanosensitive ion channel family protein"/>
    <property type="match status" value="1"/>
</dbReference>
<dbReference type="AlphaFoldDB" id="A0A4V1N1X1"/>
<keyword evidence="2" id="KW-1003">Cell membrane</keyword>
<feature type="transmembrane region" description="Helical" evidence="10">
    <location>
        <begin position="182"/>
        <end position="203"/>
    </location>
</feature>
<evidence type="ECO:0000256" key="4">
    <source>
        <dbReference type="ARBA" id="ARBA00022692"/>
    </source>
</evidence>
<sequence>MHKYTEKIFGWCYELLMKMDFNETIASYLSLAVNIFILSCIVYFMYMIFRFVLVTVMAIVAKRTHTKFDDLLVSNETAKYISHLIPLIYIYKTVPVILENFNSWETIFARLVAVYIVLLSLWIIHSTLRAIRDHLKSKSEYSDKPIDSYVQVIMIALWILGIVIIVAKIFDIETDTLVKTLGAVSAVIILIFRDTILGFVASIQVSVNDMIRIGDWITMDKFGADGDVIEINLATVKVRNFDKTTTTIPTYSLISDSFRNWRGMINSDGRRIKRHVLIKSSSIRFLGEEELEDFKKIQLIKAYIEKKQVDISRHNQLHNVDKSLAINGRNLTNFGLFRKYLTQYLENYPGLNKDMILLCRQLQPTAHGIPLEIYVFTTDKRFENYEYIMSDIFDHILASVRFFDLEVYEAPSGKNAVSEA</sequence>
<name>A0A4V1N1X1_9FLAO</name>
<keyword evidence="3" id="KW-0997">Cell inner membrane</keyword>
<accession>A0A4V1N1X1</accession>
<feature type="transmembrane region" description="Helical" evidence="10">
    <location>
        <begin position="27"/>
        <end position="60"/>
    </location>
</feature>
<dbReference type="OrthoDB" id="9775207at2"/>
<feature type="domain" description="Mechanosensitive ion channel MscS" evidence="11">
    <location>
        <begin position="194"/>
        <end position="262"/>
    </location>
</feature>
<evidence type="ECO:0000259" key="11">
    <source>
        <dbReference type="Pfam" id="PF00924"/>
    </source>
</evidence>
<dbReference type="RefSeq" id="WP_129435446.1">
    <property type="nucleotide sequence ID" value="NZ_SBKO01000002.1"/>
</dbReference>
<dbReference type="SUPFAM" id="SSF50182">
    <property type="entry name" value="Sm-like ribonucleoproteins"/>
    <property type="match status" value="1"/>
</dbReference>
<dbReference type="PANTHER" id="PTHR30414">
    <property type="entry name" value="MINICONDUCTANCE MECHANOSENSITIVE CHANNEL YBDG"/>
    <property type="match status" value="1"/>
</dbReference>
<feature type="transmembrane region" description="Helical" evidence="10">
    <location>
        <begin position="107"/>
        <end position="128"/>
    </location>
</feature>
<dbReference type="Pfam" id="PF00924">
    <property type="entry name" value="MS_channel_2nd"/>
    <property type="match status" value="1"/>
</dbReference>
<dbReference type="Proteomes" id="UP000290283">
    <property type="component" value="Unassembled WGS sequence"/>
</dbReference>
<reference evidence="13" key="1">
    <citation type="submission" date="2019-01" db="EMBL/GenBank/DDBJ databases">
        <title>Cytophagaceae bacterium strain CAR-16.</title>
        <authorList>
            <person name="Chen W.-M."/>
        </authorList>
    </citation>
    <scope>NUCLEOTIDE SEQUENCE [LARGE SCALE GENOMIC DNA]</scope>
    <source>
        <strain evidence="13">LLJ-11</strain>
    </source>
</reference>
<organism evidence="12 13">
    <name type="scientific">Flavobacterium amnicola</name>
    <dbReference type="NCBI Taxonomy" id="2506422"/>
    <lineage>
        <taxon>Bacteria</taxon>
        <taxon>Pseudomonadati</taxon>
        <taxon>Bacteroidota</taxon>
        <taxon>Flavobacteriia</taxon>
        <taxon>Flavobacteriales</taxon>
        <taxon>Flavobacteriaceae</taxon>
        <taxon>Flavobacterium</taxon>
    </lineage>
</organism>
<dbReference type="EMBL" id="SBKO01000002">
    <property type="protein sequence ID" value="RXR18988.1"/>
    <property type="molecule type" value="Genomic_DNA"/>
</dbReference>
<evidence type="ECO:0000256" key="10">
    <source>
        <dbReference type="SAM" id="Phobius"/>
    </source>
</evidence>
<dbReference type="GO" id="GO:0008381">
    <property type="term" value="F:mechanosensitive monoatomic ion channel activity"/>
    <property type="evidence" value="ECO:0007669"/>
    <property type="project" value="InterPro"/>
</dbReference>
<keyword evidence="13" id="KW-1185">Reference proteome</keyword>
<feature type="transmembrane region" description="Helical" evidence="10">
    <location>
        <begin position="149"/>
        <end position="170"/>
    </location>
</feature>
<keyword evidence="5 10" id="KW-1133">Transmembrane helix</keyword>
<dbReference type="PANTHER" id="PTHR30414:SF0">
    <property type="entry name" value="MINICONDUCTANCE MECHANOSENSITIVE CHANNEL YBDG"/>
    <property type="match status" value="1"/>
</dbReference>
<dbReference type="GO" id="GO:0005886">
    <property type="term" value="C:plasma membrane"/>
    <property type="evidence" value="ECO:0007669"/>
    <property type="project" value="UniProtKB-SubCell"/>
</dbReference>
<dbReference type="InterPro" id="IPR006685">
    <property type="entry name" value="MscS_channel_2nd"/>
</dbReference>
<evidence type="ECO:0000313" key="13">
    <source>
        <dbReference type="Proteomes" id="UP000290283"/>
    </source>
</evidence>
<proteinExistence type="predicted"/>
<comment type="subcellular location">
    <subcellularLocation>
        <location evidence="1">Cell inner membrane</location>
        <topology evidence="1">Multi-pass membrane protein</topology>
    </subcellularLocation>
</comment>
<keyword evidence="7 10" id="KW-0472">Membrane</keyword>
<evidence type="ECO:0000256" key="8">
    <source>
        <dbReference type="ARBA" id="ARBA00093630"/>
    </source>
</evidence>